<protein>
    <submittedName>
        <fullName evidence="2">Uncharacterized protein</fullName>
    </submittedName>
</protein>
<feature type="region of interest" description="Disordered" evidence="1">
    <location>
        <begin position="1"/>
        <end position="21"/>
    </location>
</feature>
<sequence>MARTNTTHPAAASRSTTLNKGQDAHFASFLRNEALGQFAELASSDSEEEEDDDQMQIDDEKQTTRAWEENERDEAPYAYAGGPQSDFLATTTPPRAADFNQSARSASAAQEDEVMPLATTGGATTAAAARATEQHSQSRLEITTTSAVVRSARKVKQLSGKIGLQDGAIKGMQNSMATYIKSTKRAVEGKTGDAGLPVQLGQWLRSLLTTPEPDYAQLENQCRHTTRLVLMNFGRWRSTCENPYWCSTQELLTTPTSNVTYTNFSDSQTTSIMKADMSRHSRTGKQQNILEPASIFTSSQPFWS</sequence>
<dbReference type="KEGG" id="pif:PITG_18681"/>
<feature type="compositionally biased region" description="Acidic residues" evidence="1">
    <location>
        <begin position="45"/>
        <end position="57"/>
    </location>
</feature>
<dbReference type="HOGENOM" id="CLU_916652_0_0_1"/>
<organism evidence="2 3">
    <name type="scientific">Phytophthora infestans (strain T30-4)</name>
    <name type="common">Potato late blight agent</name>
    <dbReference type="NCBI Taxonomy" id="403677"/>
    <lineage>
        <taxon>Eukaryota</taxon>
        <taxon>Sar</taxon>
        <taxon>Stramenopiles</taxon>
        <taxon>Oomycota</taxon>
        <taxon>Peronosporomycetes</taxon>
        <taxon>Peronosporales</taxon>
        <taxon>Peronosporaceae</taxon>
        <taxon>Phytophthora</taxon>
    </lineage>
</organism>
<gene>
    <name evidence="2" type="ORF">PITG_18681</name>
</gene>
<feature type="compositionally biased region" description="Polar residues" evidence="1">
    <location>
        <begin position="87"/>
        <end position="108"/>
    </location>
</feature>
<accession>D0NZB5</accession>
<dbReference type="InParanoid" id="D0NZB5"/>
<keyword evidence="3" id="KW-1185">Reference proteome</keyword>
<dbReference type="EMBL" id="DS028196">
    <property type="protein sequence ID" value="EEY68924.1"/>
    <property type="molecule type" value="Genomic_DNA"/>
</dbReference>
<evidence type="ECO:0000256" key="1">
    <source>
        <dbReference type="SAM" id="MobiDB-lite"/>
    </source>
</evidence>
<name>D0NZB5_PHYIT</name>
<dbReference type="GeneID" id="9477118"/>
<reference evidence="3" key="1">
    <citation type="journal article" date="2009" name="Nature">
        <title>Genome sequence and analysis of the Irish potato famine pathogen Phytophthora infestans.</title>
        <authorList>
            <consortium name="The Broad Institute Genome Sequencing Platform"/>
            <person name="Haas B.J."/>
            <person name="Kamoun S."/>
            <person name="Zody M.C."/>
            <person name="Jiang R.H."/>
            <person name="Handsaker R.E."/>
            <person name="Cano L.M."/>
            <person name="Grabherr M."/>
            <person name="Kodira C.D."/>
            <person name="Raffaele S."/>
            <person name="Torto-Alalibo T."/>
            <person name="Bozkurt T.O."/>
            <person name="Ah-Fong A.M."/>
            <person name="Alvarado L."/>
            <person name="Anderson V.L."/>
            <person name="Armstrong M.R."/>
            <person name="Avrova A."/>
            <person name="Baxter L."/>
            <person name="Beynon J."/>
            <person name="Boevink P.C."/>
            <person name="Bollmann S.R."/>
            <person name="Bos J.I."/>
            <person name="Bulone V."/>
            <person name="Cai G."/>
            <person name="Cakir C."/>
            <person name="Carrington J.C."/>
            <person name="Chawner M."/>
            <person name="Conti L."/>
            <person name="Costanzo S."/>
            <person name="Ewan R."/>
            <person name="Fahlgren N."/>
            <person name="Fischbach M.A."/>
            <person name="Fugelstad J."/>
            <person name="Gilroy E.M."/>
            <person name="Gnerre S."/>
            <person name="Green P.J."/>
            <person name="Grenville-Briggs L.J."/>
            <person name="Griffith J."/>
            <person name="Grunwald N.J."/>
            <person name="Horn K."/>
            <person name="Horner N.R."/>
            <person name="Hu C.H."/>
            <person name="Huitema E."/>
            <person name="Jeong D.H."/>
            <person name="Jones A.M."/>
            <person name="Jones J.D."/>
            <person name="Jones R.W."/>
            <person name="Karlsson E.K."/>
            <person name="Kunjeti S.G."/>
            <person name="Lamour K."/>
            <person name="Liu Z."/>
            <person name="Ma L."/>
            <person name="Maclean D."/>
            <person name="Chibucos M.C."/>
            <person name="McDonald H."/>
            <person name="McWalters J."/>
            <person name="Meijer H.J."/>
            <person name="Morgan W."/>
            <person name="Morris P.F."/>
            <person name="Munro C.A."/>
            <person name="O'Neill K."/>
            <person name="Ospina-Giraldo M."/>
            <person name="Pinzon A."/>
            <person name="Pritchard L."/>
            <person name="Ramsahoye B."/>
            <person name="Ren Q."/>
            <person name="Restrepo S."/>
            <person name="Roy S."/>
            <person name="Sadanandom A."/>
            <person name="Savidor A."/>
            <person name="Schornack S."/>
            <person name="Schwartz D.C."/>
            <person name="Schumann U.D."/>
            <person name="Schwessinger B."/>
            <person name="Seyer L."/>
            <person name="Sharpe T."/>
            <person name="Silvar C."/>
            <person name="Song J."/>
            <person name="Studholme D.J."/>
            <person name="Sykes S."/>
            <person name="Thines M."/>
            <person name="van de Vondervoort P.J."/>
            <person name="Phuntumart V."/>
            <person name="Wawra S."/>
            <person name="Weide R."/>
            <person name="Win J."/>
            <person name="Young C."/>
            <person name="Zhou S."/>
            <person name="Fry W."/>
            <person name="Meyers B.C."/>
            <person name="van West P."/>
            <person name="Ristaino J."/>
            <person name="Govers F."/>
            <person name="Birch P.R."/>
            <person name="Whisson S.C."/>
            <person name="Judelson H.S."/>
            <person name="Nusbaum C."/>
        </authorList>
    </citation>
    <scope>NUCLEOTIDE SEQUENCE [LARGE SCALE GENOMIC DNA]</scope>
    <source>
        <strain evidence="3">T30-4</strain>
    </source>
</reference>
<dbReference type="Proteomes" id="UP000006643">
    <property type="component" value="Unassembled WGS sequence"/>
</dbReference>
<feature type="compositionally biased region" description="Polar residues" evidence="1">
    <location>
        <begin position="1"/>
        <end position="20"/>
    </location>
</feature>
<evidence type="ECO:0000313" key="3">
    <source>
        <dbReference type="Proteomes" id="UP000006643"/>
    </source>
</evidence>
<feature type="compositionally biased region" description="Basic and acidic residues" evidence="1">
    <location>
        <begin position="58"/>
        <end position="75"/>
    </location>
</feature>
<evidence type="ECO:0000313" key="2">
    <source>
        <dbReference type="EMBL" id="EEY68924.1"/>
    </source>
</evidence>
<dbReference type="RefSeq" id="XP_002997310.1">
    <property type="nucleotide sequence ID" value="XM_002997264.1"/>
</dbReference>
<dbReference type="VEuPathDB" id="FungiDB:PITG_18681"/>
<feature type="region of interest" description="Disordered" evidence="1">
    <location>
        <begin position="39"/>
        <end position="112"/>
    </location>
</feature>
<dbReference type="AlphaFoldDB" id="D0NZB5"/>
<proteinExistence type="predicted"/>